<comment type="caution">
    <text evidence="3">The sequence shown here is derived from an EMBL/GenBank/DDBJ whole genome shotgun (WGS) entry which is preliminary data.</text>
</comment>
<dbReference type="InterPro" id="IPR041652">
    <property type="entry name" value="DUF5616"/>
</dbReference>
<protein>
    <submittedName>
        <fullName evidence="3">DUF434 domain-containing protein</fullName>
    </submittedName>
</protein>
<dbReference type="RefSeq" id="WP_191405527.1">
    <property type="nucleotide sequence ID" value="NZ_JAKNHQ010000016.1"/>
</dbReference>
<name>A0ABS9ML72_9FIRM</name>
<dbReference type="Proteomes" id="UP001298681">
    <property type="component" value="Unassembled WGS sequence"/>
</dbReference>
<accession>A0ABS9ML72</accession>
<evidence type="ECO:0000313" key="4">
    <source>
        <dbReference type="Proteomes" id="UP001298681"/>
    </source>
</evidence>
<proteinExistence type="predicted"/>
<keyword evidence="4" id="KW-1185">Reference proteome</keyword>
<dbReference type="PANTHER" id="PTHR42252">
    <property type="entry name" value="DUF5616 DOMAIN-CONTAINING PROTEIN"/>
    <property type="match status" value="1"/>
</dbReference>
<evidence type="ECO:0000259" key="2">
    <source>
        <dbReference type="Pfam" id="PF18481"/>
    </source>
</evidence>
<dbReference type="PANTHER" id="PTHR42252:SF1">
    <property type="entry name" value="DUF434 DOMAIN-CONTAINING PROTEIN"/>
    <property type="match status" value="1"/>
</dbReference>
<gene>
    <name evidence="3" type="ORF">L0P57_11040</name>
</gene>
<feature type="domain" description="DUF5616" evidence="2">
    <location>
        <begin position="84"/>
        <end position="218"/>
    </location>
</feature>
<organism evidence="3 4">
    <name type="scientific">Anaeromassilibacillus senegalensis</name>
    <dbReference type="NCBI Taxonomy" id="1673717"/>
    <lineage>
        <taxon>Bacteria</taxon>
        <taxon>Bacillati</taxon>
        <taxon>Bacillota</taxon>
        <taxon>Clostridia</taxon>
        <taxon>Eubacteriales</taxon>
        <taxon>Acutalibacteraceae</taxon>
        <taxon>Anaeromassilibacillus</taxon>
    </lineage>
</organism>
<reference evidence="3 4" key="1">
    <citation type="submission" date="2022-01" db="EMBL/GenBank/DDBJ databases">
        <title>Collection of gut derived symbiotic bacterial strains cultured from healthy donors.</title>
        <authorList>
            <person name="Lin H."/>
            <person name="Kohout C."/>
            <person name="Waligurski E."/>
            <person name="Pamer E.G."/>
        </authorList>
    </citation>
    <scope>NUCLEOTIDE SEQUENCE [LARGE SCALE GENOMIC DNA]</scope>
    <source>
        <strain evidence="3 4">DFI.7.58</strain>
    </source>
</reference>
<dbReference type="InterPro" id="IPR007368">
    <property type="entry name" value="DUF434"/>
</dbReference>
<dbReference type="Pfam" id="PF18481">
    <property type="entry name" value="DUF5616"/>
    <property type="match status" value="1"/>
</dbReference>
<dbReference type="EMBL" id="JAKNHQ010000016">
    <property type="protein sequence ID" value="MCG4611461.1"/>
    <property type="molecule type" value="Genomic_DNA"/>
</dbReference>
<sequence>MPECVRRGFVPTDARDFQGDSLRLLQEAQADAAYLLNRGYELERAVSFVGDRFQFSARQRMALIRATSSRCDIALRRKKEITGSLSRKTLWLDGFNVVIPLEAALSGSTVLLCMDGTARDLCGLHGSYRLIDKTDLVLALLFDALARLAPERAVFVLDAPVSNSGRLAQHIRSFAQGCGFPAEATLVPNADALLWDKDCVATGDAIILNRCGGWVNLCRDIIETALPGFRFTDLSGRAIQ</sequence>
<evidence type="ECO:0000259" key="1">
    <source>
        <dbReference type="Pfam" id="PF04256"/>
    </source>
</evidence>
<feature type="domain" description="DUF434" evidence="1">
    <location>
        <begin position="25"/>
        <end position="79"/>
    </location>
</feature>
<evidence type="ECO:0000313" key="3">
    <source>
        <dbReference type="EMBL" id="MCG4611461.1"/>
    </source>
</evidence>
<dbReference type="Pfam" id="PF04256">
    <property type="entry name" value="DUF434"/>
    <property type="match status" value="1"/>
</dbReference>